<dbReference type="GO" id="GO:0007095">
    <property type="term" value="P:mitotic G2 DNA damage checkpoint signaling"/>
    <property type="evidence" value="ECO:0007669"/>
    <property type="project" value="TreeGrafter"/>
</dbReference>
<dbReference type="Pfam" id="PF00149">
    <property type="entry name" value="Metallophos"/>
    <property type="match status" value="1"/>
</dbReference>
<evidence type="ECO:0000313" key="19">
    <source>
        <dbReference type="EMBL" id="ORY94186.1"/>
    </source>
</evidence>
<dbReference type="InterPro" id="IPR004843">
    <property type="entry name" value="Calcineurin-like_PHP"/>
</dbReference>
<evidence type="ECO:0000313" key="20">
    <source>
        <dbReference type="Proteomes" id="UP000242180"/>
    </source>
</evidence>
<dbReference type="PANTHER" id="PTHR10139:SF1">
    <property type="entry name" value="DOUBLE-STRAND BREAK REPAIR PROTEIN MRE11"/>
    <property type="match status" value="1"/>
</dbReference>
<keyword evidence="7" id="KW-0479">Metal-binding</keyword>
<keyword evidence="5" id="KW-0158">Chromosome</keyword>
<evidence type="ECO:0000256" key="11">
    <source>
        <dbReference type="ARBA" id="ARBA00022839"/>
    </source>
</evidence>
<dbReference type="GO" id="GO:0062176">
    <property type="term" value="P:R-loop processing"/>
    <property type="evidence" value="ECO:0007669"/>
    <property type="project" value="EnsemblFungi"/>
</dbReference>
<keyword evidence="13 16" id="KW-0464">Manganese</keyword>
<keyword evidence="11 16" id="KW-0269">Exonuclease</keyword>
<keyword evidence="8 16" id="KW-0255">Endonuclease</keyword>
<dbReference type="STRING" id="13706.A0A1X2H6S6"/>
<evidence type="ECO:0000256" key="10">
    <source>
        <dbReference type="ARBA" id="ARBA00022801"/>
    </source>
</evidence>
<comment type="similarity">
    <text evidence="4 16">Belongs to the MRE11/RAD32 family.</text>
</comment>
<dbReference type="GO" id="GO:0030870">
    <property type="term" value="C:Mre11 complex"/>
    <property type="evidence" value="ECO:0007669"/>
    <property type="project" value="EnsemblFungi"/>
</dbReference>
<evidence type="ECO:0000259" key="18">
    <source>
        <dbReference type="SMART" id="SM01347"/>
    </source>
</evidence>
<dbReference type="GO" id="GO:0140445">
    <property type="term" value="C:chromosome, telomeric repeat region"/>
    <property type="evidence" value="ECO:0007669"/>
    <property type="project" value="EnsemblFungi"/>
</dbReference>
<dbReference type="GO" id="GO:1990918">
    <property type="term" value="P:double-strand break repair involved in meiotic recombination"/>
    <property type="evidence" value="ECO:0007669"/>
    <property type="project" value="EnsemblFungi"/>
</dbReference>
<dbReference type="PANTHER" id="PTHR10139">
    <property type="entry name" value="DOUBLE-STRAND BREAK REPAIR PROTEIN MRE11"/>
    <property type="match status" value="1"/>
</dbReference>
<evidence type="ECO:0000256" key="17">
    <source>
        <dbReference type="SAM" id="MobiDB-lite"/>
    </source>
</evidence>
<dbReference type="EMBL" id="MCGN01000008">
    <property type="protein sequence ID" value="ORY94186.1"/>
    <property type="molecule type" value="Genomic_DNA"/>
</dbReference>
<dbReference type="GO" id="GO:0008296">
    <property type="term" value="F:3'-5'-DNA exonuclease activity"/>
    <property type="evidence" value="ECO:0007669"/>
    <property type="project" value="EnsemblFungi"/>
</dbReference>
<dbReference type="GO" id="GO:0035861">
    <property type="term" value="C:site of double-strand break"/>
    <property type="evidence" value="ECO:0007669"/>
    <property type="project" value="EnsemblFungi"/>
</dbReference>
<dbReference type="OrthoDB" id="30417at2759"/>
<dbReference type="SUPFAM" id="SSF56300">
    <property type="entry name" value="Metallo-dependent phosphatases"/>
    <property type="match status" value="1"/>
</dbReference>
<dbReference type="AlphaFoldDB" id="A0A1X2H6S6"/>
<feature type="domain" description="Mre11 DNA-binding" evidence="18">
    <location>
        <begin position="287"/>
        <end position="445"/>
    </location>
</feature>
<dbReference type="GO" id="GO:0030145">
    <property type="term" value="F:manganese ion binding"/>
    <property type="evidence" value="ECO:0007669"/>
    <property type="project" value="EnsemblFungi"/>
</dbReference>
<keyword evidence="15 16" id="KW-0469">Meiosis</keyword>
<evidence type="ECO:0000256" key="7">
    <source>
        <dbReference type="ARBA" id="ARBA00022723"/>
    </source>
</evidence>
<evidence type="ECO:0000256" key="4">
    <source>
        <dbReference type="ARBA" id="ARBA00009028"/>
    </source>
</evidence>
<comment type="cofactor">
    <cofactor evidence="1">
        <name>Mn(2+)</name>
        <dbReference type="ChEBI" id="CHEBI:29035"/>
    </cofactor>
</comment>
<sequence length="509" mass="57262">MSDGSDTLKILVATDSHVGYLESDEIRGEDSYRSFEEVLMLAQEHEVDLILLGGDLFHDNQPSTYCMQRVIELLNKYCLGDKPCAFYIASDQASNFDGRIANVYDPNMNISYPVFSIHGNHDDPAGFRSCSPVKVLSCAGLLNYFGRSPQFERIKVSPVLIGKGQTKLALYGLGNIRDERLHRAWRDGRVTFVRPEEAAWRDEAFNLLTLHQNRARHTPTSHIPEEFLDAFLDLVLWGHEHECRIDPEHACNGADIIQPGSSVATSLSEGEAEPKHVGLLKITRKSYFLNKIPLSTVRPFKFTTVVLSQVPALAQHPSDTKQCTRYLTSVVNDLIQQAAEENPAMLPLIRVRIDYSGGFETFNTALFGRTFHGRVANPKDILSFFRKRVPNGTVSRRQSTPAPSLSAAAMPSHEDANIETMLTELLGRDLHILPENELIDAVQQFVDKGDKDAIARFVDRTTTNAKRTMEDDEERGHVQDLSDDYVKRRALTAKELRYAAYARERSGRI</sequence>
<dbReference type="GO" id="GO:0006303">
    <property type="term" value="P:double-strand break repair via nonhomologous end joining"/>
    <property type="evidence" value="ECO:0007669"/>
    <property type="project" value="EnsemblFungi"/>
</dbReference>
<keyword evidence="9 16" id="KW-0227">DNA damage</keyword>
<keyword evidence="14 16" id="KW-0539">Nucleus</keyword>
<evidence type="ECO:0000256" key="2">
    <source>
        <dbReference type="ARBA" id="ARBA00004123"/>
    </source>
</evidence>
<evidence type="ECO:0000256" key="13">
    <source>
        <dbReference type="ARBA" id="ARBA00023211"/>
    </source>
</evidence>
<dbReference type="Gene3D" id="3.30.110.110">
    <property type="entry name" value="Mre11, capping domain"/>
    <property type="match status" value="1"/>
</dbReference>
<evidence type="ECO:0000256" key="5">
    <source>
        <dbReference type="ARBA" id="ARBA00022454"/>
    </source>
</evidence>
<dbReference type="FunFam" id="3.60.21.10:FF:000011">
    <property type="entry name" value="Double-strand break repair protein"/>
    <property type="match status" value="1"/>
</dbReference>
<organism evidence="19 20">
    <name type="scientific">Syncephalastrum racemosum</name>
    <name type="common">Filamentous fungus</name>
    <dbReference type="NCBI Taxonomy" id="13706"/>
    <lineage>
        <taxon>Eukaryota</taxon>
        <taxon>Fungi</taxon>
        <taxon>Fungi incertae sedis</taxon>
        <taxon>Mucoromycota</taxon>
        <taxon>Mucoromycotina</taxon>
        <taxon>Mucoromycetes</taxon>
        <taxon>Mucorales</taxon>
        <taxon>Syncephalastraceae</taxon>
        <taxon>Syncephalastrum</taxon>
    </lineage>
</organism>
<dbReference type="GO" id="GO:0000727">
    <property type="term" value="P:double-strand break repair via break-induced replication"/>
    <property type="evidence" value="ECO:0007669"/>
    <property type="project" value="EnsemblFungi"/>
</dbReference>
<evidence type="ECO:0000256" key="8">
    <source>
        <dbReference type="ARBA" id="ARBA00022759"/>
    </source>
</evidence>
<dbReference type="GO" id="GO:0010780">
    <property type="term" value="P:meiotic DNA double-strand break formation involved in reciprocal meiotic recombination"/>
    <property type="evidence" value="ECO:0007669"/>
    <property type="project" value="EnsemblFungi"/>
</dbReference>
<gene>
    <name evidence="19" type="ORF">BCR43DRAFT_477748</name>
</gene>
<dbReference type="InParanoid" id="A0A1X2H6S6"/>
<dbReference type="InterPro" id="IPR029052">
    <property type="entry name" value="Metallo-depent_PP-like"/>
</dbReference>
<evidence type="ECO:0000256" key="3">
    <source>
        <dbReference type="ARBA" id="ARBA00004286"/>
    </source>
</evidence>
<reference evidence="19 20" key="1">
    <citation type="submission" date="2016-07" db="EMBL/GenBank/DDBJ databases">
        <title>Pervasive Adenine N6-methylation of Active Genes in Fungi.</title>
        <authorList>
            <consortium name="DOE Joint Genome Institute"/>
            <person name="Mondo S.J."/>
            <person name="Dannebaum R.O."/>
            <person name="Kuo R.C."/>
            <person name="Labutti K."/>
            <person name="Haridas S."/>
            <person name="Kuo A."/>
            <person name="Salamov A."/>
            <person name="Ahrendt S.R."/>
            <person name="Lipzen A."/>
            <person name="Sullivan W."/>
            <person name="Andreopoulos W.B."/>
            <person name="Clum A."/>
            <person name="Lindquist E."/>
            <person name="Daum C."/>
            <person name="Ramamoorthy G.K."/>
            <person name="Gryganskyi A."/>
            <person name="Culley D."/>
            <person name="Magnuson J.K."/>
            <person name="James T.Y."/>
            <person name="O'Malley M.A."/>
            <person name="Stajich J.E."/>
            <person name="Spatafora J.W."/>
            <person name="Visel A."/>
            <person name="Grigoriev I.V."/>
        </authorList>
    </citation>
    <scope>NUCLEOTIDE SEQUENCE [LARGE SCALE GENOMIC DNA]</scope>
    <source>
        <strain evidence="19 20">NRRL 2496</strain>
    </source>
</reference>
<keyword evidence="6 16" id="KW-0540">Nuclease</keyword>
<evidence type="ECO:0000256" key="1">
    <source>
        <dbReference type="ARBA" id="ARBA00001936"/>
    </source>
</evidence>
<dbReference type="SMART" id="SM01347">
    <property type="entry name" value="Mre11_DNA_bind"/>
    <property type="match status" value="1"/>
</dbReference>
<keyword evidence="12 16" id="KW-0234">DNA repair</keyword>
<dbReference type="GO" id="GO:0060090">
    <property type="term" value="F:molecular adaptor activity"/>
    <property type="evidence" value="ECO:0007669"/>
    <property type="project" value="EnsemblFungi"/>
</dbReference>
<dbReference type="GO" id="GO:0004017">
    <property type="term" value="F:AMP kinase activity"/>
    <property type="evidence" value="ECO:0007669"/>
    <property type="project" value="EnsemblFungi"/>
</dbReference>
<dbReference type="NCBIfam" id="TIGR00583">
    <property type="entry name" value="mre11"/>
    <property type="match status" value="1"/>
</dbReference>
<name>A0A1X2H6S6_SYNRA</name>
<dbReference type="GO" id="GO:0031573">
    <property type="term" value="P:mitotic intra-S DNA damage checkpoint signaling"/>
    <property type="evidence" value="ECO:0007669"/>
    <property type="project" value="EnsemblFungi"/>
</dbReference>
<dbReference type="GO" id="GO:0006284">
    <property type="term" value="P:base-excision repair"/>
    <property type="evidence" value="ECO:0007669"/>
    <property type="project" value="EnsemblFungi"/>
</dbReference>
<dbReference type="GO" id="GO:0010791">
    <property type="term" value="P:DNA double-strand break processing involved in repair via synthesis-dependent strand annealing"/>
    <property type="evidence" value="ECO:0007669"/>
    <property type="project" value="EnsemblFungi"/>
</dbReference>
<dbReference type="GO" id="GO:0051880">
    <property type="term" value="F:G-quadruplex DNA binding"/>
    <property type="evidence" value="ECO:0007669"/>
    <property type="project" value="EnsemblFungi"/>
</dbReference>
<dbReference type="Proteomes" id="UP000242180">
    <property type="component" value="Unassembled WGS sequence"/>
</dbReference>
<evidence type="ECO:0000256" key="16">
    <source>
        <dbReference type="RuleBase" id="RU003447"/>
    </source>
</evidence>
<evidence type="ECO:0000256" key="6">
    <source>
        <dbReference type="ARBA" id="ARBA00022722"/>
    </source>
</evidence>
<dbReference type="InterPro" id="IPR007281">
    <property type="entry name" value="Mre11_DNA-bd"/>
</dbReference>
<dbReference type="GO" id="GO:0006357">
    <property type="term" value="P:regulation of transcription by RNA polymerase II"/>
    <property type="evidence" value="ECO:0007669"/>
    <property type="project" value="EnsemblFungi"/>
</dbReference>
<dbReference type="OMA" id="QNHTGHT"/>
<feature type="region of interest" description="Disordered" evidence="17">
    <location>
        <begin position="392"/>
        <end position="411"/>
    </location>
</feature>
<comment type="caution">
    <text evidence="19">The sequence shown here is derived from an EMBL/GenBank/DDBJ whole genome shotgun (WGS) entry which is preliminary data.</text>
</comment>
<evidence type="ECO:0000256" key="14">
    <source>
        <dbReference type="ARBA" id="ARBA00023242"/>
    </source>
</evidence>
<protein>
    <submittedName>
        <fullName evidence="19">Metallo-dependent phosphatase-like protein</fullName>
    </submittedName>
</protein>
<dbReference type="Pfam" id="PF04152">
    <property type="entry name" value="Mre11_DNA_bind"/>
    <property type="match status" value="1"/>
</dbReference>
<dbReference type="InterPro" id="IPR041796">
    <property type="entry name" value="Mre11_N"/>
</dbReference>
<dbReference type="CDD" id="cd00840">
    <property type="entry name" value="MPP_Mre11_N"/>
    <property type="match status" value="1"/>
</dbReference>
<evidence type="ECO:0000256" key="15">
    <source>
        <dbReference type="ARBA" id="ARBA00023254"/>
    </source>
</evidence>
<dbReference type="GO" id="GO:0003691">
    <property type="term" value="F:double-stranded telomeric DNA binding"/>
    <property type="evidence" value="ECO:0007669"/>
    <property type="project" value="EnsemblFungi"/>
</dbReference>
<evidence type="ECO:0000256" key="12">
    <source>
        <dbReference type="ARBA" id="ARBA00023204"/>
    </source>
</evidence>
<dbReference type="Gene3D" id="3.60.21.10">
    <property type="match status" value="1"/>
</dbReference>
<keyword evidence="20" id="KW-1185">Reference proteome</keyword>
<dbReference type="FunCoup" id="A0A1X2H6S6">
    <property type="interactions" value="700"/>
</dbReference>
<proteinExistence type="inferred from homology"/>
<keyword evidence="10 16" id="KW-0378">Hydrolase</keyword>
<dbReference type="GO" id="GO:0043047">
    <property type="term" value="F:single-stranded telomeric DNA binding"/>
    <property type="evidence" value="ECO:0007669"/>
    <property type="project" value="EnsemblFungi"/>
</dbReference>
<accession>A0A1X2H6S6</accession>
<dbReference type="GO" id="GO:0097552">
    <property type="term" value="P:mitochondrial double-strand break repair via homologous recombination"/>
    <property type="evidence" value="ECO:0007669"/>
    <property type="project" value="EnsemblFungi"/>
</dbReference>
<comment type="subcellular location">
    <subcellularLocation>
        <location evidence="3">Chromosome</location>
    </subcellularLocation>
    <subcellularLocation>
        <location evidence="2">Nucleus</location>
    </subcellularLocation>
</comment>
<evidence type="ECO:0000256" key="9">
    <source>
        <dbReference type="ARBA" id="ARBA00022763"/>
    </source>
</evidence>
<dbReference type="GO" id="GO:0000014">
    <property type="term" value="F:single-stranded DNA endodeoxyribonuclease activity"/>
    <property type="evidence" value="ECO:0007669"/>
    <property type="project" value="TreeGrafter"/>
</dbReference>
<dbReference type="GO" id="GO:0035753">
    <property type="term" value="P:maintenance of DNA trinucleotide repeats"/>
    <property type="evidence" value="ECO:0007669"/>
    <property type="project" value="EnsemblFungi"/>
</dbReference>
<feature type="compositionally biased region" description="Low complexity" evidence="17">
    <location>
        <begin position="399"/>
        <end position="411"/>
    </location>
</feature>
<dbReference type="GO" id="GO:0000723">
    <property type="term" value="P:telomere maintenance"/>
    <property type="evidence" value="ECO:0007669"/>
    <property type="project" value="EnsemblFungi"/>
</dbReference>
<dbReference type="InterPro" id="IPR003701">
    <property type="entry name" value="Mre11"/>
</dbReference>
<dbReference type="InterPro" id="IPR038487">
    <property type="entry name" value="Mre11_capping_dom"/>
</dbReference>